<accession>A0A9X8GU15</accession>
<dbReference type="InterPro" id="IPR022037">
    <property type="entry name" value="DUF3606"/>
</dbReference>
<evidence type="ECO:0000313" key="1">
    <source>
        <dbReference type="EMBL" id="RIX77344.1"/>
    </source>
</evidence>
<sequence length="62" mass="6881">MADDLSKRGPQDATRINVNELHEVRYWTRTLGVTEAQLRSAVAAAGVEVKDVRAYLGKPEKV</sequence>
<dbReference type="RefSeq" id="WP_119555843.1">
    <property type="nucleotide sequence ID" value="NZ_QXMN01000025.1"/>
</dbReference>
<dbReference type="OrthoDB" id="7030114at2"/>
<organism evidence="1 2">
    <name type="scientific">Acidovorax cavernicola</name>
    <dbReference type="NCBI Taxonomy" id="1675792"/>
    <lineage>
        <taxon>Bacteria</taxon>
        <taxon>Pseudomonadati</taxon>
        <taxon>Pseudomonadota</taxon>
        <taxon>Betaproteobacteria</taxon>
        <taxon>Burkholderiales</taxon>
        <taxon>Comamonadaceae</taxon>
        <taxon>Acidovorax</taxon>
    </lineage>
</organism>
<protein>
    <submittedName>
        <fullName evidence="1">DUF3606 domain-containing protein</fullName>
    </submittedName>
</protein>
<reference evidence="1 2" key="1">
    <citation type="submission" date="2018-09" db="EMBL/GenBank/DDBJ databases">
        <title>Acidovorax cavernicola nov. sp. isolated from Gruta de las Maravillas (Aracena, Spain).</title>
        <authorList>
            <person name="Jurado V."/>
            <person name="Gutierrez-Patricio S."/>
            <person name="Gonzalez-Pimentel J.L."/>
            <person name="Miller A.Z."/>
            <person name="Laiz L."/>
            <person name="Saiz-Jimenez C."/>
        </authorList>
    </citation>
    <scope>NUCLEOTIDE SEQUENCE [LARGE SCALE GENOMIC DNA]</scope>
    <source>
        <strain evidence="1 2">1011MAR4D40.2</strain>
    </source>
</reference>
<comment type="caution">
    <text evidence="1">The sequence shown here is derived from an EMBL/GenBank/DDBJ whole genome shotgun (WGS) entry which is preliminary data.</text>
</comment>
<dbReference type="Proteomes" id="UP000265619">
    <property type="component" value="Unassembled WGS sequence"/>
</dbReference>
<gene>
    <name evidence="1" type="ORF">D3H34_19195</name>
</gene>
<dbReference type="EMBL" id="QXMN01000025">
    <property type="protein sequence ID" value="RIX77344.1"/>
    <property type="molecule type" value="Genomic_DNA"/>
</dbReference>
<dbReference type="Pfam" id="PF12244">
    <property type="entry name" value="DUF3606"/>
    <property type="match status" value="1"/>
</dbReference>
<proteinExistence type="predicted"/>
<keyword evidence="2" id="KW-1185">Reference proteome</keyword>
<name>A0A9X8GU15_9BURK</name>
<dbReference type="AlphaFoldDB" id="A0A9X8GU15"/>
<evidence type="ECO:0000313" key="2">
    <source>
        <dbReference type="Proteomes" id="UP000265619"/>
    </source>
</evidence>